<dbReference type="InterPro" id="IPR004089">
    <property type="entry name" value="MCPsignal_dom"/>
</dbReference>
<evidence type="ECO:0000256" key="10">
    <source>
        <dbReference type="ARBA" id="ARBA00029447"/>
    </source>
</evidence>
<dbReference type="EMBL" id="RRZC01000006">
    <property type="protein sequence ID" value="MBE0403409.1"/>
    <property type="molecule type" value="Genomic_DNA"/>
</dbReference>
<feature type="region of interest" description="Disordered" evidence="13">
    <location>
        <begin position="522"/>
        <end position="571"/>
    </location>
</feature>
<evidence type="ECO:0000256" key="6">
    <source>
        <dbReference type="ARBA" id="ARBA00022692"/>
    </source>
</evidence>
<evidence type="ECO:0000259" key="15">
    <source>
        <dbReference type="PROSITE" id="PS50111"/>
    </source>
</evidence>
<reference evidence="17 18" key="1">
    <citation type="submission" date="2020-07" db="EMBL/GenBank/DDBJ databases">
        <title>Halophilic bacteria isolated from french cheeses.</title>
        <authorList>
            <person name="Kothe C.I."/>
            <person name="Farah-Kraiem B."/>
            <person name="Renault P."/>
            <person name="Dridi B."/>
        </authorList>
    </citation>
    <scope>NUCLEOTIDE SEQUENCE [LARGE SCALE GENOMIC DNA]</scope>
    <source>
        <strain evidence="17 18">FME16</strain>
    </source>
</reference>
<evidence type="ECO:0000256" key="12">
    <source>
        <dbReference type="SAM" id="Coils"/>
    </source>
</evidence>
<keyword evidence="4" id="KW-0145">Chemotaxis</keyword>
<dbReference type="RefSeq" id="WP_192527284.1">
    <property type="nucleotide sequence ID" value="NZ_RRZC01000006.1"/>
</dbReference>
<dbReference type="InterPro" id="IPR035440">
    <property type="entry name" value="4HB_MCP_dom_sf"/>
</dbReference>
<dbReference type="PRINTS" id="PR00260">
    <property type="entry name" value="CHEMTRNSDUCR"/>
</dbReference>
<evidence type="ECO:0000256" key="9">
    <source>
        <dbReference type="ARBA" id="ARBA00023224"/>
    </source>
</evidence>
<proteinExistence type="inferred from homology"/>
<dbReference type="InterPro" id="IPR004090">
    <property type="entry name" value="Chemotax_Me-accpt_rcpt"/>
</dbReference>
<evidence type="ECO:0000256" key="4">
    <source>
        <dbReference type="ARBA" id="ARBA00022500"/>
    </source>
</evidence>
<evidence type="ECO:0000256" key="14">
    <source>
        <dbReference type="SAM" id="Phobius"/>
    </source>
</evidence>
<evidence type="ECO:0000256" key="5">
    <source>
        <dbReference type="ARBA" id="ARBA00022519"/>
    </source>
</evidence>
<dbReference type="Pfam" id="PF00015">
    <property type="entry name" value="MCPsignal"/>
    <property type="match status" value="1"/>
</dbReference>
<evidence type="ECO:0000256" key="11">
    <source>
        <dbReference type="PROSITE-ProRule" id="PRU00284"/>
    </source>
</evidence>
<evidence type="ECO:0000256" key="13">
    <source>
        <dbReference type="SAM" id="MobiDB-lite"/>
    </source>
</evidence>
<comment type="similarity">
    <text evidence="10">Belongs to the methyl-accepting chemotaxis (MCP) protein family.</text>
</comment>
<dbReference type="Gene3D" id="1.20.120.30">
    <property type="entry name" value="Aspartate receptor, ligand-binding domain"/>
    <property type="match status" value="1"/>
</dbReference>
<keyword evidence="2" id="KW-1003">Cell membrane</keyword>
<keyword evidence="12" id="KW-0175">Coiled coil</keyword>
<feature type="compositionally biased region" description="Polar residues" evidence="13">
    <location>
        <begin position="522"/>
        <end position="542"/>
    </location>
</feature>
<dbReference type="PANTHER" id="PTHR43531">
    <property type="entry name" value="PROTEIN ICFG"/>
    <property type="match status" value="1"/>
</dbReference>
<gene>
    <name evidence="17" type="ORF">EI163_07515</name>
</gene>
<evidence type="ECO:0000256" key="3">
    <source>
        <dbReference type="ARBA" id="ARBA00022481"/>
    </source>
</evidence>
<dbReference type="PROSITE" id="PS50111">
    <property type="entry name" value="CHEMOTAXIS_TRANSDUC_2"/>
    <property type="match status" value="1"/>
</dbReference>
<comment type="subcellular location">
    <subcellularLocation>
        <location evidence="1">Cell inner membrane</location>
        <topology evidence="1">Multi-pass membrane protein</topology>
    </subcellularLocation>
</comment>
<dbReference type="CDD" id="cd06225">
    <property type="entry name" value="HAMP"/>
    <property type="match status" value="1"/>
</dbReference>
<feature type="transmembrane region" description="Helical" evidence="14">
    <location>
        <begin position="12"/>
        <end position="34"/>
    </location>
</feature>
<evidence type="ECO:0000313" key="17">
    <source>
        <dbReference type="EMBL" id="MBE0403409.1"/>
    </source>
</evidence>
<feature type="domain" description="Methyl-accepting transducer" evidence="15">
    <location>
        <begin position="273"/>
        <end position="502"/>
    </location>
</feature>
<dbReference type="PANTHER" id="PTHR43531:SF14">
    <property type="entry name" value="METHYL-ACCEPTING CHEMOTAXIS PROTEIN I-RELATED"/>
    <property type="match status" value="1"/>
</dbReference>
<feature type="domain" description="HAMP" evidence="16">
    <location>
        <begin position="216"/>
        <end position="268"/>
    </location>
</feature>
<dbReference type="Pfam" id="PF00672">
    <property type="entry name" value="HAMP"/>
    <property type="match status" value="1"/>
</dbReference>
<dbReference type="SUPFAM" id="SSF47170">
    <property type="entry name" value="Aspartate receptor, ligand-binding domain"/>
    <property type="match status" value="1"/>
</dbReference>
<dbReference type="SMART" id="SM00304">
    <property type="entry name" value="HAMP"/>
    <property type="match status" value="1"/>
</dbReference>
<evidence type="ECO:0000256" key="1">
    <source>
        <dbReference type="ARBA" id="ARBA00004429"/>
    </source>
</evidence>
<sequence length="571" mass="61102">MTRLLRNLSIHAAVVAALMCFAMLIIMLASISFLSEERSQENLATYGLISSDQLNEINRADSLLNQAMLAMEVASNYLMVGHMGRTNEQLAIAADRIELSEMRFENFVATPRTPQGEVLGSELIENFRAVMTLVKQQHESFAQMDMNTYNDLRDALSEPLISLAASTTAFVEYGFQRVDGIGQEAHAQGSLFKLVSALALGIALLVTLAIYIGLRRTVTTPLNDAVKRLNKIAEADLTQPLPEAGNNEIGRLFSAMATMQQNLTGIVARVREGSSEIHYGTREIASGNADLSSRTEQQAAAIEETAASMEEMTATVKQNADNSRQASTLAADASTTAEHGGQVVSQVVQTMHGISTSSQKVADITSVIDSIAFQTNILALNASVEAARAGEQGRGFAVVAGEVRNLASRSADAAKEIRTLIDASVSQIKQGSTLVEQAGSTMSDVVTAVRRVTDIMDEISAASQEQSDGIEQVSHAVGQMDQVTQQNAALVQEASSAAASLEEQANQLEQAVAVFKLLGSQTPQRTSLPPRTSLPKQTNSTPPRAAEKSLPAATAPRSTPNHSDHAEWEAF</sequence>
<evidence type="ECO:0000313" key="18">
    <source>
        <dbReference type="Proteomes" id="UP000754821"/>
    </source>
</evidence>
<evidence type="ECO:0000256" key="8">
    <source>
        <dbReference type="ARBA" id="ARBA00023136"/>
    </source>
</evidence>
<keyword evidence="18" id="KW-1185">Reference proteome</keyword>
<dbReference type="Gene3D" id="1.10.287.950">
    <property type="entry name" value="Methyl-accepting chemotaxis protein"/>
    <property type="match status" value="1"/>
</dbReference>
<feature type="transmembrane region" description="Helical" evidence="14">
    <location>
        <begin position="191"/>
        <end position="214"/>
    </location>
</feature>
<dbReference type="Pfam" id="PF02203">
    <property type="entry name" value="TarH"/>
    <property type="match status" value="1"/>
</dbReference>
<organism evidence="17 18">
    <name type="scientific">Halomonas citrativorans</name>
    <dbReference type="NCBI Taxonomy" id="2742612"/>
    <lineage>
        <taxon>Bacteria</taxon>
        <taxon>Pseudomonadati</taxon>
        <taxon>Pseudomonadota</taxon>
        <taxon>Gammaproteobacteria</taxon>
        <taxon>Oceanospirillales</taxon>
        <taxon>Halomonadaceae</taxon>
        <taxon>Halomonas</taxon>
    </lineage>
</organism>
<dbReference type="InterPro" id="IPR003660">
    <property type="entry name" value="HAMP_dom"/>
</dbReference>
<dbReference type="Proteomes" id="UP000754821">
    <property type="component" value="Unassembled WGS sequence"/>
</dbReference>
<keyword evidence="8 14" id="KW-0472">Membrane</keyword>
<evidence type="ECO:0000256" key="2">
    <source>
        <dbReference type="ARBA" id="ARBA00022475"/>
    </source>
</evidence>
<keyword evidence="6 14" id="KW-0812">Transmembrane</keyword>
<dbReference type="SMART" id="SM00283">
    <property type="entry name" value="MA"/>
    <property type="match status" value="1"/>
</dbReference>
<comment type="caution">
    <text evidence="17">The sequence shown here is derived from an EMBL/GenBank/DDBJ whole genome shotgun (WGS) entry which is preliminary data.</text>
</comment>
<keyword evidence="7 14" id="KW-1133">Transmembrane helix</keyword>
<name>A0ABR9FAC4_9GAMM</name>
<dbReference type="SUPFAM" id="SSF58104">
    <property type="entry name" value="Methyl-accepting chemotaxis protein (MCP) signaling domain"/>
    <property type="match status" value="1"/>
</dbReference>
<evidence type="ECO:0000256" key="7">
    <source>
        <dbReference type="ARBA" id="ARBA00022989"/>
    </source>
</evidence>
<keyword evidence="9 11" id="KW-0807">Transducer</keyword>
<dbReference type="CDD" id="cd11386">
    <property type="entry name" value="MCP_signal"/>
    <property type="match status" value="1"/>
</dbReference>
<keyword evidence="3" id="KW-0488">Methylation</keyword>
<evidence type="ECO:0000259" key="16">
    <source>
        <dbReference type="PROSITE" id="PS50885"/>
    </source>
</evidence>
<dbReference type="PROSITE" id="PS50885">
    <property type="entry name" value="HAMP"/>
    <property type="match status" value="1"/>
</dbReference>
<feature type="coiled-coil region" evidence="12">
    <location>
        <begin position="491"/>
        <end position="518"/>
    </location>
</feature>
<accession>A0ABR9FAC4</accession>
<keyword evidence="5" id="KW-0997">Cell inner membrane</keyword>
<feature type="compositionally biased region" description="Basic and acidic residues" evidence="13">
    <location>
        <begin position="562"/>
        <end position="571"/>
    </location>
</feature>
<dbReference type="InterPro" id="IPR003122">
    <property type="entry name" value="Tar_rcpt_lig-bd"/>
</dbReference>
<protein>
    <submittedName>
        <fullName evidence="17">Tar ligand binding domain-containing protein</fullName>
    </submittedName>
</protein>
<dbReference type="InterPro" id="IPR051310">
    <property type="entry name" value="MCP_chemotaxis"/>
</dbReference>